<dbReference type="Gene3D" id="3.60.60.10">
    <property type="entry name" value="Penicillin V Acylase, Chain A"/>
    <property type="match status" value="1"/>
</dbReference>
<dbReference type="GO" id="GO:0070004">
    <property type="term" value="F:cysteine-type exopeptidase activity"/>
    <property type="evidence" value="ECO:0007669"/>
    <property type="project" value="InterPro"/>
</dbReference>
<dbReference type="InterPro" id="IPR005322">
    <property type="entry name" value="Peptidase_C69"/>
</dbReference>
<feature type="compositionally biased region" description="Basic and acidic residues" evidence="1">
    <location>
        <begin position="680"/>
        <end position="699"/>
    </location>
</feature>
<feature type="region of interest" description="Disordered" evidence="1">
    <location>
        <begin position="670"/>
        <end position="736"/>
    </location>
</feature>
<keyword evidence="2" id="KW-1133">Transmembrane helix</keyword>
<protein>
    <submittedName>
        <fullName evidence="5">Dipeptidase</fullName>
    </submittedName>
</protein>
<organism evidence="5 6">
    <name type="scientific">Parafannyhessea umbonata</name>
    <dbReference type="NCBI Taxonomy" id="604330"/>
    <lineage>
        <taxon>Bacteria</taxon>
        <taxon>Bacillati</taxon>
        <taxon>Actinomycetota</taxon>
        <taxon>Coriobacteriia</taxon>
        <taxon>Coriobacteriales</taxon>
        <taxon>Atopobiaceae</taxon>
        <taxon>Parafannyhessea</taxon>
    </lineage>
</organism>
<feature type="domain" description="Ig-like" evidence="4">
    <location>
        <begin position="570"/>
        <end position="679"/>
    </location>
</feature>
<feature type="transmembrane region" description="Helical" evidence="2">
    <location>
        <begin position="740"/>
        <end position="760"/>
    </location>
</feature>
<dbReference type="GO" id="GO:0016805">
    <property type="term" value="F:dipeptidase activity"/>
    <property type="evidence" value="ECO:0007669"/>
    <property type="project" value="InterPro"/>
</dbReference>
<evidence type="ECO:0000256" key="1">
    <source>
        <dbReference type="SAM" id="MobiDB-lite"/>
    </source>
</evidence>
<evidence type="ECO:0000256" key="2">
    <source>
        <dbReference type="SAM" id="Phobius"/>
    </source>
</evidence>
<accession>A0A1H1MSA1</accession>
<dbReference type="RefSeq" id="WP_090863166.1">
    <property type="nucleotide sequence ID" value="NZ_LT629759.1"/>
</dbReference>
<dbReference type="Proteomes" id="UP000199480">
    <property type="component" value="Chromosome I"/>
</dbReference>
<dbReference type="PANTHER" id="PTHR12994:SF17">
    <property type="entry name" value="LD30995P"/>
    <property type="match status" value="1"/>
</dbReference>
<evidence type="ECO:0000256" key="3">
    <source>
        <dbReference type="SAM" id="SignalP"/>
    </source>
</evidence>
<feature type="compositionally biased region" description="Low complexity" evidence="1">
    <location>
        <begin position="700"/>
        <end position="728"/>
    </location>
</feature>
<keyword evidence="2" id="KW-0812">Transmembrane</keyword>
<gene>
    <name evidence="5" type="ORF">SAMN04489857_1524</name>
</gene>
<dbReference type="OrthoDB" id="9764088at2"/>
<reference evidence="6" key="1">
    <citation type="submission" date="2016-10" db="EMBL/GenBank/DDBJ databases">
        <authorList>
            <person name="Varghese N."/>
            <person name="Submissions S."/>
        </authorList>
    </citation>
    <scope>NUCLEOTIDE SEQUENCE [LARGE SCALE GENOMIC DNA]</scope>
    <source>
        <strain evidence="6">DSM 22620</strain>
    </source>
</reference>
<keyword evidence="3" id="KW-0732">Signal</keyword>
<dbReference type="GO" id="GO:0006508">
    <property type="term" value="P:proteolysis"/>
    <property type="evidence" value="ECO:0007669"/>
    <property type="project" value="InterPro"/>
</dbReference>
<name>A0A1H1MSA1_9ACTN</name>
<evidence type="ECO:0000313" key="5">
    <source>
        <dbReference type="EMBL" id="SDR88769.1"/>
    </source>
</evidence>
<dbReference type="PANTHER" id="PTHR12994">
    <property type="entry name" value="SECERNIN"/>
    <property type="match status" value="1"/>
</dbReference>
<dbReference type="InterPro" id="IPR007110">
    <property type="entry name" value="Ig-like_dom"/>
</dbReference>
<feature type="signal peptide" evidence="3">
    <location>
        <begin position="1"/>
        <end position="35"/>
    </location>
</feature>
<keyword evidence="2" id="KW-0472">Membrane</keyword>
<dbReference type="GeneID" id="78500863"/>
<feature type="chain" id="PRO_5009254794" evidence="3">
    <location>
        <begin position="36"/>
        <end position="766"/>
    </location>
</feature>
<evidence type="ECO:0000313" key="6">
    <source>
        <dbReference type="Proteomes" id="UP000199480"/>
    </source>
</evidence>
<dbReference type="AlphaFoldDB" id="A0A1H1MSA1"/>
<dbReference type="PROSITE" id="PS50835">
    <property type="entry name" value="IG_LIKE"/>
    <property type="match status" value="1"/>
</dbReference>
<evidence type="ECO:0000259" key="4">
    <source>
        <dbReference type="PROSITE" id="PS50835"/>
    </source>
</evidence>
<proteinExistence type="predicted"/>
<sequence length="766" mass="82089">MRRTHPGLLGRFTRFGRAMTVAAAIVMAMPTGALACTQIYMGKGVTDTGDTYVGRSEDYANRHPKAFGIQEPRENPTFKSGESTFTWTYSGGQTFRHTYVRDTPSGWGDTDAYSEAGTNEKGVSVSATLTTDYNDKIAEKDPCGAYYDDKGNAIAEKSTGIGEYTIPDVVLGCADTARNGVKLLGKIIDENGSYDCNQIIIADSAETWVFMQLSGHQWCAVNLTAVAPDKVSVNPNMSNLKFDVDLENEDVCLHSADLEKVAKDAHTAEYFDDGRLDVATSYGKDESAGQNTRYAQGRAYFGNPLADGTYTKDLTTTSDWQGVTSISDPELLFAPSGQVSLFQALRSYAARGEQTSDLNANTNSKLYAIGNNRTVETHMFQIRSGLTSDIATVQWEALSRAEFSVAVPVYSALLTKVDTTIYPEVDKWDESHTGDAHERDNVKGALDASTDNGSLDYVLMDINTLAYNNREKLAVPTRAYLDALQKELISQQATVDDIMKQTPAKDRSDLANKLFEQASKETYAKTKALLDEMRTYVNGGMKGDFVPSDLDAAKGDLKTPIRYATAFFAPQISEQPQGATYEKGDKAADLKVTATIPDGVAGSDQYLTYKWTAESDTADASAKATAAAKPMARAAAPGTASQSSTIPVDTSKVGTTTYTCTVTNSVNGESVTSEAATITVKEKQPAPKPDDKPSTDDKGNNANAGNGNNANANGGTAPSKKSPAKAAPGRLVSTGDTNNAMVPVAIAIAGVAIVVIALVVRKRNRE</sequence>
<dbReference type="EMBL" id="LT629759">
    <property type="protein sequence ID" value="SDR88769.1"/>
    <property type="molecule type" value="Genomic_DNA"/>
</dbReference>
<dbReference type="Pfam" id="PF03577">
    <property type="entry name" value="Peptidase_C69"/>
    <property type="match status" value="1"/>
</dbReference>